<evidence type="ECO:0000256" key="1">
    <source>
        <dbReference type="SAM" id="Coils"/>
    </source>
</evidence>
<accession>A0A0A0EJP2</accession>
<dbReference type="eggNOG" id="ENOG5032UJR">
    <property type="taxonomic scope" value="Bacteria"/>
</dbReference>
<sequence length="168" mass="18848">MPHMLDDYTATAEQSIDAMKAAAQQARRDHAAAELTRHMLLTMQKFLHLGRDGAVQAVVEDWMGAWHLDPEAWPEIATEMRAMTGAFYDYCAAPSDETDQALRQSWQALKSVHDTSERTLEDQMAWRSVCAHGWWGDVSPAPAGYRDHDTARATDPFWTKGCPPECLG</sequence>
<organism evidence="2 3">
    <name type="scientific">Pseudooceanicola atlanticus</name>
    <dbReference type="NCBI Taxonomy" id="1461694"/>
    <lineage>
        <taxon>Bacteria</taxon>
        <taxon>Pseudomonadati</taxon>
        <taxon>Pseudomonadota</taxon>
        <taxon>Alphaproteobacteria</taxon>
        <taxon>Rhodobacterales</taxon>
        <taxon>Paracoccaceae</taxon>
        <taxon>Pseudooceanicola</taxon>
    </lineage>
</organism>
<proteinExistence type="predicted"/>
<dbReference type="OrthoDB" id="8159305at2"/>
<evidence type="ECO:0000313" key="3">
    <source>
        <dbReference type="Proteomes" id="UP000030004"/>
    </source>
</evidence>
<dbReference type="STRING" id="1461694.ATO9_04820"/>
<feature type="coiled-coil region" evidence="1">
    <location>
        <begin position="9"/>
        <end position="36"/>
    </location>
</feature>
<dbReference type="AlphaFoldDB" id="A0A0A0EJP2"/>
<protein>
    <submittedName>
        <fullName evidence="2">Uncharacterized protein</fullName>
    </submittedName>
</protein>
<reference evidence="2 3" key="1">
    <citation type="journal article" date="2015" name="Antonie Van Leeuwenhoek">
        <title>Pseudooceanicola atlanticus gen. nov. sp. nov., isolated from surface seawater of the Atlantic Ocean and reclassification of Oceanicola batsensis, Oceanicola marinus, Oceanicola nitratireducens, Oceanicola nanhaiensis, Oceanicola antarcticus and Oceanicola flagellatus, as Pseudooceanicola batsensis comb. nov., Pseudooceanicola marinus comb. nov., Pseudooceanicola nitratireducens comb. nov., Pseudooceanicola nanhaiensis comb. nov., Pseudooceanicola antarcticus comb. nov., and Pseudooceanicola flagellatus comb. nov.</title>
        <authorList>
            <person name="Lai Q."/>
            <person name="Li G."/>
            <person name="Liu X."/>
            <person name="Du Y."/>
            <person name="Sun F."/>
            <person name="Shao Z."/>
        </authorList>
    </citation>
    <scope>NUCLEOTIDE SEQUENCE [LARGE SCALE GENOMIC DNA]</scope>
    <source>
        <strain evidence="2 3">22II-s11g</strain>
    </source>
</reference>
<keyword evidence="1" id="KW-0175">Coiled coil</keyword>
<dbReference type="Proteomes" id="UP000030004">
    <property type="component" value="Unassembled WGS sequence"/>
</dbReference>
<dbReference type="EMBL" id="AQQX01000002">
    <property type="protein sequence ID" value="KGM49352.1"/>
    <property type="molecule type" value="Genomic_DNA"/>
</dbReference>
<dbReference type="RefSeq" id="WP_043746019.1">
    <property type="nucleotide sequence ID" value="NZ_AQQX01000002.1"/>
</dbReference>
<keyword evidence="3" id="KW-1185">Reference proteome</keyword>
<evidence type="ECO:0000313" key="2">
    <source>
        <dbReference type="EMBL" id="KGM49352.1"/>
    </source>
</evidence>
<comment type="caution">
    <text evidence="2">The sequence shown here is derived from an EMBL/GenBank/DDBJ whole genome shotgun (WGS) entry which is preliminary data.</text>
</comment>
<name>A0A0A0EJP2_9RHOB</name>
<gene>
    <name evidence="2" type="ORF">ATO9_04820</name>
</gene>